<dbReference type="OrthoDB" id="8689321at2"/>
<dbReference type="PRINTS" id="PR00990">
    <property type="entry name" value="RIBOKINASE"/>
</dbReference>
<dbReference type="GO" id="GO:0004747">
    <property type="term" value="F:ribokinase activity"/>
    <property type="evidence" value="ECO:0007669"/>
    <property type="project" value="UniProtKB-EC"/>
</dbReference>
<dbReference type="PANTHER" id="PTHR10584">
    <property type="entry name" value="SUGAR KINASE"/>
    <property type="match status" value="1"/>
</dbReference>
<feature type="domain" description="Carbohydrate kinase PfkB" evidence="5">
    <location>
        <begin position="6"/>
        <end position="294"/>
    </location>
</feature>
<dbReference type="EMBL" id="HG916765">
    <property type="protein sequence ID" value="CDM24116.1"/>
    <property type="molecule type" value="Genomic_DNA"/>
</dbReference>
<keyword evidence="7" id="KW-1185">Reference proteome</keyword>
<sequence length="305" mass="31622">MQFTTIGAAVVDIVVSRVQPMRGAKQDVEHIGLYAGGGAVNAALNVAARGAHVTVHACVGSDLEGDLLRDILRRHGIQAAIPDHPLPTGKAVVMVDESGSARAYAQRGASAWVGEQGFPGLEAADVVYVTGLSLESQAWLERSLARMAASRHKLAVTPGARQLANPQALLGLWERADLLCVNAREAARLCGDAELDTDAPALDTARDLARRLVRRPGQSILVTLGQGGALFYDGAQGHDGEQGHFHPARTVVPVSTIGAGDAFASAFVHAWAGGAAPLEALAAATDSAARVIQVIPANLAGPLRT</sequence>
<dbReference type="PANTHER" id="PTHR10584:SF166">
    <property type="entry name" value="RIBOKINASE"/>
    <property type="match status" value="1"/>
</dbReference>
<dbReference type="EC" id="2.7.1.15" evidence="6"/>
<dbReference type="InterPro" id="IPR011611">
    <property type="entry name" value="PfkB_dom"/>
</dbReference>
<dbReference type="STRING" id="1437824.BN940_08266"/>
<dbReference type="AlphaFoldDB" id="W8X417"/>
<dbReference type="InterPro" id="IPR002139">
    <property type="entry name" value="Ribo/fructo_kinase"/>
</dbReference>
<evidence type="ECO:0000256" key="1">
    <source>
        <dbReference type="ARBA" id="ARBA00010688"/>
    </source>
</evidence>
<dbReference type="RefSeq" id="WP_052355696.1">
    <property type="nucleotide sequence ID" value="NZ_HG916765.1"/>
</dbReference>
<dbReference type="InterPro" id="IPR002173">
    <property type="entry name" value="Carboh/pur_kinase_PfkB_CS"/>
</dbReference>
<protein>
    <submittedName>
        <fullName evidence="6">Ribokinase</fullName>
        <ecNumber evidence="6">2.7.1.15</ecNumber>
    </submittedName>
</protein>
<dbReference type="KEGG" id="cdn:BN940_08266"/>
<gene>
    <name evidence="6" type="ORF">BN940_08266</name>
</gene>
<dbReference type="HOGENOM" id="CLU_027634_6_0_4"/>
<dbReference type="SUPFAM" id="SSF53613">
    <property type="entry name" value="Ribokinase-like"/>
    <property type="match status" value="1"/>
</dbReference>
<dbReference type="InterPro" id="IPR029056">
    <property type="entry name" value="Ribokinase-like"/>
</dbReference>
<evidence type="ECO:0000313" key="7">
    <source>
        <dbReference type="Proteomes" id="UP000019805"/>
    </source>
</evidence>
<evidence type="ECO:0000256" key="2">
    <source>
        <dbReference type="ARBA" id="ARBA00022679"/>
    </source>
</evidence>
<evidence type="ECO:0000313" key="6">
    <source>
        <dbReference type="EMBL" id="CDM24116.1"/>
    </source>
</evidence>
<dbReference type="eggNOG" id="COG0524">
    <property type="taxonomic scope" value="Bacteria"/>
</dbReference>
<accession>W8X417</accession>
<keyword evidence="2 4" id="KW-0808">Transferase</keyword>
<dbReference type="Pfam" id="PF00294">
    <property type="entry name" value="PfkB"/>
    <property type="match status" value="1"/>
</dbReference>
<reference evidence="6 7" key="1">
    <citation type="journal article" date="2014" name="BMC Microbiol.">
        <title>The oxygen-independent metabolism of cyclic monoterpenes in Castellaniella defragrans 65Phen.</title>
        <authorList>
            <person name="Petasch J."/>
            <person name="Disch E.M."/>
            <person name="Markert S."/>
            <person name="Becher D."/>
            <person name="Schweder T."/>
            <person name="Huttel B."/>
            <person name="Reinhardt R."/>
            <person name="Harder J."/>
        </authorList>
    </citation>
    <scope>NUCLEOTIDE SEQUENCE [LARGE SCALE GENOMIC DNA]</scope>
    <source>
        <strain evidence="6">65Phen</strain>
    </source>
</reference>
<evidence type="ECO:0000256" key="3">
    <source>
        <dbReference type="ARBA" id="ARBA00022777"/>
    </source>
</evidence>
<evidence type="ECO:0000256" key="4">
    <source>
        <dbReference type="RuleBase" id="RU003704"/>
    </source>
</evidence>
<evidence type="ECO:0000259" key="5">
    <source>
        <dbReference type="Pfam" id="PF00294"/>
    </source>
</evidence>
<dbReference type="Proteomes" id="UP000019805">
    <property type="component" value="Chromosome"/>
</dbReference>
<dbReference type="Gene3D" id="3.40.1190.20">
    <property type="match status" value="1"/>
</dbReference>
<dbReference type="PROSITE" id="PS00584">
    <property type="entry name" value="PFKB_KINASES_2"/>
    <property type="match status" value="1"/>
</dbReference>
<comment type="similarity">
    <text evidence="1 4">Belongs to the carbohydrate kinase PfkB family.</text>
</comment>
<keyword evidence="3 4" id="KW-0418">Kinase</keyword>
<organism evidence="6 7">
    <name type="scientific">Castellaniella defragrans (strain DSM 12143 / CCUG 39792 / 65Phen)</name>
    <name type="common">Alcaligenes defragrans</name>
    <dbReference type="NCBI Taxonomy" id="1437824"/>
    <lineage>
        <taxon>Bacteria</taxon>
        <taxon>Pseudomonadati</taxon>
        <taxon>Pseudomonadota</taxon>
        <taxon>Betaproteobacteria</taxon>
        <taxon>Burkholderiales</taxon>
        <taxon>Alcaligenaceae</taxon>
        <taxon>Castellaniella</taxon>
    </lineage>
</organism>
<proteinExistence type="inferred from homology"/>
<name>W8X417_CASD6</name>